<protein>
    <submittedName>
        <fullName evidence="1">Uncharacterized protein</fullName>
    </submittedName>
</protein>
<name>K1SID6_9ZZZZ</name>
<organism evidence="1">
    <name type="scientific">human gut metagenome</name>
    <dbReference type="NCBI Taxonomy" id="408170"/>
    <lineage>
        <taxon>unclassified sequences</taxon>
        <taxon>metagenomes</taxon>
        <taxon>organismal metagenomes</taxon>
    </lineage>
</organism>
<accession>K1SID6</accession>
<dbReference type="AlphaFoldDB" id="K1SID6"/>
<comment type="caution">
    <text evidence="1">The sequence shown here is derived from an EMBL/GenBank/DDBJ whole genome shotgun (WGS) entry which is preliminary data.</text>
</comment>
<gene>
    <name evidence="1" type="ORF">OBE_10571</name>
</gene>
<evidence type="ECO:0000313" key="1">
    <source>
        <dbReference type="EMBL" id="EKC57353.1"/>
    </source>
</evidence>
<sequence>MAGIEQWFQFESKDDKEANRKKYFQKMFPYGEEQKTADEKMLMTYMTDRIPMTEKLYQFLLVKEILMADAVSDEEKTEKLASWYNSKLLKQWSEKDRYVIMAIAEMDKNRKTSSEIFEEADVSAAEEKFKNIP</sequence>
<proteinExistence type="predicted"/>
<dbReference type="EMBL" id="AJWZ01007280">
    <property type="protein sequence ID" value="EKC57353.1"/>
    <property type="molecule type" value="Genomic_DNA"/>
</dbReference>
<feature type="non-terminal residue" evidence="1">
    <location>
        <position position="133"/>
    </location>
</feature>
<reference evidence="1" key="1">
    <citation type="journal article" date="2013" name="Environ. Microbiol.">
        <title>Microbiota from the distal guts of lean and obese adolescents exhibit partial functional redundancy besides clear differences in community structure.</title>
        <authorList>
            <person name="Ferrer M."/>
            <person name="Ruiz A."/>
            <person name="Lanza F."/>
            <person name="Haange S.B."/>
            <person name="Oberbach A."/>
            <person name="Till H."/>
            <person name="Bargiela R."/>
            <person name="Campoy C."/>
            <person name="Segura M.T."/>
            <person name="Richter M."/>
            <person name="von Bergen M."/>
            <person name="Seifert J."/>
            <person name="Suarez A."/>
        </authorList>
    </citation>
    <scope>NUCLEOTIDE SEQUENCE</scope>
</reference>